<sequence length="336" mass="38178">MKYLALLLLLTICIKLPAQVIDKNNLWKSWVLEKVTYEDGSELSEDNLMKYHYIKYTFSEPEKIQSSMEYFDKGDAFLFDLTNNELNIKTPQGWTSNSFRIDELSSDKMVLTQKADRKNITPESLKFYFSAEKVVQAAIKLGAADINSIINGDTIYNRSPKLYPSFADENFQRYIYSNIGQSMDGKAGRLSANFIVFKNGIADSVKIIEGISPKFDKAFIKAFTKASKKWTPAVLDGRTVSVMASVQLGYSTSAIELPLMGISDDALRYYNNRDFENARLLYDQILEHKPDDVNSLYMRGMCNLILGKKPAAIADWKRLKKTGSTKADIILAKYDR</sequence>
<evidence type="ECO:0000313" key="3">
    <source>
        <dbReference type="EMBL" id="MBD1364110.1"/>
    </source>
</evidence>
<gene>
    <name evidence="3" type="ORF">IDJ77_09845</name>
</gene>
<comment type="caution">
    <text evidence="3">The sequence shown here is derived from an EMBL/GenBank/DDBJ whole genome shotgun (WGS) entry which is preliminary data.</text>
</comment>
<keyword evidence="4" id="KW-1185">Reference proteome</keyword>
<evidence type="ECO:0000259" key="2">
    <source>
        <dbReference type="Pfam" id="PF03544"/>
    </source>
</evidence>
<name>A0ABR7WP64_9SPHI</name>
<dbReference type="RefSeq" id="WP_191188769.1">
    <property type="nucleotide sequence ID" value="NZ_JACWMY010000004.1"/>
</dbReference>
<evidence type="ECO:0000313" key="4">
    <source>
        <dbReference type="Proteomes" id="UP000606600"/>
    </source>
</evidence>
<dbReference type="Pfam" id="PF03544">
    <property type="entry name" value="TonB_C"/>
    <property type="match status" value="1"/>
</dbReference>
<dbReference type="Gene3D" id="1.25.40.10">
    <property type="entry name" value="Tetratricopeptide repeat domain"/>
    <property type="match status" value="1"/>
</dbReference>
<proteinExistence type="predicted"/>
<accession>A0ABR7WP64</accession>
<protein>
    <submittedName>
        <fullName evidence="3">Energy transducer TonB</fullName>
    </submittedName>
</protein>
<dbReference type="SUPFAM" id="SSF74653">
    <property type="entry name" value="TolA/TonB C-terminal domain"/>
    <property type="match status" value="1"/>
</dbReference>
<dbReference type="SUPFAM" id="SSF48452">
    <property type="entry name" value="TPR-like"/>
    <property type="match status" value="1"/>
</dbReference>
<organism evidence="3 4">
    <name type="scientific">Mucilaginibacter pankratovii</name>
    <dbReference type="NCBI Taxonomy" id="2772110"/>
    <lineage>
        <taxon>Bacteria</taxon>
        <taxon>Pseudomonadati</taxon>
        <taxon>Bacteroidota</taxon>
        <taxon>Sphingobacteriia</taxon>
        <taxon>Sphingobacteriales</taxon>
        <taxon>Sphingobacteriaceae</taxon>
        <taxon>Mucilaginibacter</taxon>
    </lineage>
</organism>
<feature type="signal peptide" evidence="1">
    <location>
        <begin position="1"/>
        <end position="20"/>
    </location>
</feature>
<feature type="domain" description="TonB C-terminal" evidence="2">
    <location>
        <begin position="185"/>
        <end position="247"/>
    </location>
</feature>
<dbReference type="Proteomes" id="UP000606600">
    <property type="component" value="Unassembled WGS sequence"/>
</dbReference>
<evidence type="ECO:0000256" key="1">
    <source>
        <dbReference type="SAM" id="SignalP"/>
    </source>
</evidence>
<dbReference type="EMBL" id="JACWMY010000004">
    <property type="protein sequence ID" value="MBD1364110.1"/>
    <property type="molecule type" value="Genomic_DNA"/>
</dbReference>
<dbReference type="InterPro" id="IPR011990">
    <property type="entry name" value="TPR-like_helical_dom_sf"/>
</dbReference>
<dbReference type="InterPro" id="IPR037682">
    <property type="entry name" value="TonB_C"/>
</dbReference>
<dbReference type="Gene3D" id="3.30.1150.10">
    <property type="match status" value="1"/>
</dbReference>
<feature type="chain" id="PRO_5046108152" evidence="1">
    <location>
        <begin position="21"/>
        <end position="336"/>
    </location>
</feature>
<reference evidence="3 4" key="1">
    <citation type="submission" date="2020-09" db="EMBL/GenBank/DDBJ databases">
        <title>Novel species of Mucilaginibacter isolated from a glacier on the Tibetan Plateau.</title>
        <authorList>
            <person name="Liu Q."/>
            <person name="Xin Y.-H."/>
        </authorList>
    </citation>
    <scope>NUCLEOTIDE SEQUENCE [LARGE SCALE GENOMIC DNA]</scope>
    <source>
        <strain evidence="3 4">ZT4R22</strain>
    </source>
</reference>
<keyword evidence="1" id="KW-0732">Signal</keyword>